<evidence type="ECO:0000256" key="4">
    <source>
        <dbReference type="RuleBase" id="RU003719"/>
    </source>
</evidence>
<reference evidence="7" key="1">
    <citation type="submission" date="2022-08" db="EMBL/GenBank/DDBJ databases">
        <title>Genomic Encyclopedia of Type Strains, Phase V (KMG-V): Genome sequencing to study the core and pangenomes of soil and plant-associated prokaryotes.</title>
        <authorList>
            <person name="Whitman W."/>
        </authorList>
    </citation>
    <scope>NUCLEOTIDE SEQUENCE</scope>
    <source>
        <strain evidence="7">SP3049</strain>
    </source>
</reference>
<dbReference type="SUPFAM" id="SSF51735">
    <property type="entry name" value="NAD(P)-binding Rossmann-fold domains"/>
    <property type="match status" value="1"/>
</dbReference>
<sequence length="323" mass="36114">MAHKVLISAPYMQPEVDRFRPVFDEYGIEVFVPQVEERLEEEELLEWIEDIDGVICGDDRFTERVLDAAPNLEVIAKWGTGIDSIDQEACRERGVAVCNTPDAFSEPVADTVLGYILCFARNLPWMDKAMKDGVWKKIDGFALREATLGVVGVGDVGKTVVQRAEAFGMRVLGNDRVDLPSTFLQTHEVEMVDKPTLFRESDFVSLNTDLNETSRHLVDAQVLSQMKDDAILINASRGPVVDEEALVEALRAGEIRGAALDVFEREPLPEDSPLRSMDNVMLAPHNANSSPEAWEFVHRNTVQNLLRELVGEAPDHDHLQSMT</sequence>
<dbReference type="GO" id="GO:0051287">
    <property type="term" value="F:NAD binding"/>
    <property type="evidence" value="ECO:0007669"/>
    <property type="project" value="InterPro"/>
</dbReference>
<evidence type="ECO:0000256" key="2">
    <source>
        <dbReference type="ARBA" id="ARBA00023002"/>
    </source>
</evidence>
<comment type="caution">
    <text evidence="7">The sequence shown here is derived from an EMBL/GenBank/DDBJ whole genome shotgun (WGS) entry which is preliminary data.</text>
</comment>
<dbReference type="AlphaFoldDB" id="A0A9X2TJ31"/>
<dbReference type="SUPFAM" id="SSF52283">
    <property type="entry name" value="Formate/glycerate dehydrogenase catalytic domain-like"/>
    <property type="match status" value="1"/>
</dbReference>
<keyword evidence="3" id="KW-0520">NAD</keyword>
<feature type="domain" description="D-isomer specific 2-hydroxyacid dehydrogenase NAD-binding" evidence="6">
    <location>
        <begin position="114"/>
        <end position="287"/>
    </location>
</feature>
<evidence type="ECO:0000259" key="6">
    <source>
        <dbReference type="Pfam" id="PF02826"/>
    </source>
</evidence>
<evidence type="ECO:0000259" key="5">
    <source>
        <dbReference type="Pfam" id="PF00389"/>
    </source>
</evidence>
<dbReference type="Gene3D" id="3.40.50.720">
    <property type="entry name" value="NAD(P)-binding Rossmann-like Domain"/>
    <property type="match status" value="2"/>
</dbReference>
<dbReference type="InterPro" id="IPR006140">
    <property type="entry name" value="D-isomer_DH_NAD-bd"/>
</dbReference>
<comment type="similarity">
    <text evidence="1 4">Belongs to the D-isomer specific 2-hydroxyacid dehydrogenase family.</text>
</comment>
<dbReference type="GO" id="GO:0004617">
    <property type="term" value="F:phosphoglycerate dehydrogenase activity"/>
    <property type="evidence" value="ECO:0007669"/>
    <property type="project" value="UniProtKB-EC"/>
</dbReference>
<dbReference type="InterPro" id="IPR006139">
    <property type="entry name" value="D-isomer_2_OHA_DH_cat_dom"/>
</dbReference>
<organism evidence="7 8">
    <name type="scientific">Salinibacter ruber</name>
    <dbReference type="NCBI Taxonomy" id="146919"/>
    <lineage>
        <taxon>Bacteria</taxon>
        <taxon>Pseudomonadati</taxon>
        <taxon>Rhodothermota</taxon>
        <taxon>Rhodothermia</taxon>
        <taxon>Rhodothermales</taxon>
        <taxon>Salinibacteraceae</taxon>
        <taxon>Salinibacter</taxon>
    </lineage>
</organism>
<gene>
    <name evidence="7" type="ORF">GGP61_003516</name>
</gene>
<dbReference type="PROSITE" id="PS00671">
    <property type="entry name" value="D_2_HYDROXYACID_DH_3"/>
    <property type="match status" value="1"/>
</dbReference>
<dbReference type="PANTHER" id="PTHR42789">
    <property type="entry name" value="D-ISOMER SPECIFIC 2-HYDROXYACID DEHYDROGENASE FAMILY PROTEIN (AFU_ORTHOLOGUE AFUA_6G10090)"/>
    <property type="match status" value="1"/>
</dbReference>
<dbReference type="EC" id="1.1.1.95" evidence="7"/>
<dbReference type="InterPro" id="IPR050857">
    <property type="entry name" value="D-2-hydroxyacid_DH"/>
</dbReference>
<dbReference type="PANTHER" id="PTHR42789:SF1">
    <property type="entry name" value="D-ISOMER SPECIFIC 2-HYDROXYACID DEHYDROGENASE FAMILY PROTEIN (AFU_ORTHOLOGUE AFUA_6G10090)"/>
    <property type="match status" value="1"/>
</dbReference>
<dbReference type="Proteomes" id="UP001155057">
    <property type="component" value="Unassembled WGS sequence"/>
</dbReference>
<dbReference type="InterPro" id="IPR029753">
    <property type="entry name" value="D-isomer_DH_CS"/>
</dbReference>
<dbReference type="EMBL" id="JANUAE010000019">
    <property type="protein sequence ID" value="MCS3711881.1"/>
    <property type="molecule type" value="Genomic_DNA"/>
</dbReference>
<dbReference type="Pfam" id="PF00389">
    <property type="entry name" value="2-Hacid_dh"/>
    <property type="match status" value="1"/>
</dbReference>
<evidence type="ECO:0000313" key="7">
    <source>
        <dbReference type="EMBL" id="MCS3711881.1"/>
    </source>
</evidence>
<proteinExistence type="inferred from homology"/>
<dbReference type="RefSeq" id="WP_259124589.1">
    <property type="nucleotide sequence ID" value="NZ_JANUAE010000019.1"/>
</dbReference>
<feature type="domain" description="D-isomer specific 2-hydroxyacid dehydrogenase catalytic" evidence="5">
    <location>
        <begin position="17"/>
        <end position="315"/>
    </location>
</feature>
<name>A0A9X2TJ31_9BACT</name>
<dbReference type="FunFam" id="3.40.50.720:FF:000203">
    <property type="entry name" value="D-3-phosphoglycerate dehydrogenase (SerA)"/>
    <property type="match status" value="1"/>
</dbReference>
<dbReference type="InterPro" id="IPR036291">
    <property type="entry name" value="NAD(P)-bd_dom_sf"/>
</dbReference>
<protein>
    <submittedName>
        <fullName evidence="7">D-3-phosphoglycerate dehydrogenase</fullName>
        <ecNumber evidence="7">1.1.1.95</ecNumber>
    </submittedName>
</protein>
<accession>A0A9X2TJ31</accession>
<evidence type="ECO:0000313" key="8">
    <source>
        <dbReference type="Proteomes" id="UP001155057"/>
    </source>
</evidence>
<dbReference type="Pfam" id="PF02826">
    <property type="entry name" value="2-Hacid_dh_C"/>
    <property type="match status" value="1"/>
</dbReference>
<evidence type="ECO:0000256" key="3">
    <source>
        <dbReference type="ARBA" id="ARBA00023027"/>
    </source>
</evidence>
<keyword evidence="2 4" id="KW-0560">Oxidoreductase</keyword>
<evidence type="ECO:0000256" key="1">
    <source>
        <dbReference type="ARBA" id="ARBA00005854"/>
    </source>
</evidence>